<dbReference type="RefSeq" id="XP_060430674.1">
    <property type="nucleotide sequence ID" value="XM_060565368.1"/>
</dbReference>
<evidence type="ECO:0000256" key="2">
    <source>
        <dbReference type="SAM" id="SignalP"/>
    </source>
</evidence>
<accession>A0AAJ0ETX2</accession>
<name>A0AAJ0ETX2_9PEZI</name>
<keyword evidence="4" id="KW-1185">Reference proteome</keyword>
<feature type="chain" id="PRO_5042598715" evidence="2">
    <location>
        <begin position="19"/>
        <end position="198"/>
    </location>
</feature>
<dbReference type="GeneID" id="85449894"/>
<comment type="caution">
    <text evidence="3">The sequence shown here is derived from an EMBL/GenBank/DDBJ whole genome shotgun (WGS) entry which is preliminary data.</text>
</comment>
<proteinExistence type="predicted"/>
<protein>
    <submittedName>
        <fullName evidence="3">Uncharacterized protein</fullName>
    </submittedName>
</protein>
<evidence type="ECO:0000313" key="3">
    <source>
        <dbReference type="EMBL" id="KAK1676671.1"/>
    </source>
</evidence>
<evidence type="ECO:0000313" key="4">
    <source>
        <dbReference type="Proteomes" id="UP001224890"/>
    </source>
</evidence>
<feature type="region of interest" description="Disordered" evidence="1">
    <location>
        <begin position="28"/>
        <end position="47"/>
    </location>
</feature>
<reference evidence="3" key="1">
    <citation type="submission" date="2021-06" db="EMBL/GenBank/DDBJ databases">
        <title>Comparative genomics, transcriptomics and evolutionary studies reveal genomic signatures of adaptation to plant cell wall in hemibiotrophic fungi.</title>
        <authorList>
            <consortium name="DOE Joint Genome Institute"/>
            <person name="Baroncelli R."/>
            <person name="Diaz J.F."/>
            <person name="Benocci T."/>
            <person name="Peng M."/>
            <person name="Battaglia E."/>
            <person name="Haridas S."/>
            <person name="Andreopoulos W."/>
            <person name="Labutti K."/>
            <person name="Pangilinan J."/>
            <person name="Floch G.L."/>
            <person name="Makela M.R."/>
            <person name="Henrissat B."/>
            <person name="Grigoriev I.V."/>
            <person name="Crouch J.A."/>
            <person name="De Vries R.P."/>
            <person name="Sukno S.A."/>
            <person name="Thon M.R."/>
        </authorList>
    </citation>
    <scope>NUCLEOTIDE SEQUENCE</scope>
    <source>
        <strain evidence="3">CBS 193.32</strain>
    </source>
</reference>
<evidence type="ECO:0000256" key="1">
    <source>
        <dbReference type="SAM" id="MobiDB-lite"/>
    </source>
</evidence>
<gene>
    <name evidence="3" type="ORF">BDP55DRAFT_109062</name>
</gene>
<dbReference type="EMBL" id="JAHMHR010000017">
    <property type="protein sequence ID" value="KAK1676671.1"/>
    <property type="molecule type" value="Genomic_DNA"/>
</dbReference>
<sequence>MMVNIWALIALGIGPMIAASPTSPDAGPLVGLRSDSSNPSSKGKCPSGCGKRNFIFTGLPWNHPAVAASGFTPQQVEAGIRADMAAIVKAGYNIKAVLLGPEDSLDFLSGELKGVDWTGTGVGFGVRGNPSPVITRRLMDAVQLYRDEVPRARILFNYSPVTSLWAIQQYYPLSTECANNNGTDLGIAIRCRACSPSV</sequence>
<dbReference type="AlphaFoldDB" id="A0AAJ0ETX2"/>
<organism evidence="3 4">
    <name type="scientific">Colletotrichum godetiae</name>
    <dbReference type="NCBI Taxonomy" id="1209918"/>
    <lineage>
        <taxon>Eukaryota</taxon>
        <taxon>Fungi</taxon>
        <taxon>Dikarya</taxon>
        <taxon>Ascomycota</taxon>
        <taxon>Pezizomycotina</taxon>
        <taxon>Sordariomycetes</taxon>
        <taxon>Hypocreomycetidae</taxon>
        <taxon>Glomerellales</taxon>
        <taxon>Glomerellaceae</taxon>
        <taxon>Colletotrichum</taxon>
        <taxon>Colletotrichum acutatum species complex</taxon>
    </lineage>
</organism>
<keyword evidence="2" id="KW-0732">Signal</keyword>
<feature type="signal peptide" evidence="2">
    <location>
        <begin position="1"/>
        <end position="18"/>
    </location>
</feature>
<dbReference type="Proteomes" id="UP001224890">
    <property type="component" value="Unassembled WGS sequence"/>
</dbReference>